<dbReference type="PANTHER" id="PTHR31951:SF22">
    <property type="entry name" value="ECA1 GAMETOGENESIS RELATED FAMILY"/>
    <property type="match status" value="1"/>
</dbReference>
<dbReference type="InParanoid" id="A0A7J7DBU3"/>
<sequence>MARLNLISTLIVFFMVMISGSMKMAIGQQTRYEMIIANCRRRIPIEEGQQIFDYIFKNKGVPSLEACDKLVQGGQACHGVLIRDTLKNPLFKGLEAEANKRGAEIWDKCAENGVAASGNCVPKNYI</sequence>
<evidence type="ECO:0008006" key="4">
    <source>
        <dbReference type="Google" id="ProtNLM"/>
    </source>
</evidence>
<comment type="caution">
    <text evidence="2">The sequence shown here is derived from an EMBL/GenBank/DDBJ whole genome shotgun (WGS) entry which is preliminary data.</text>
</comment>
<evidence type="ECO:0000256" key="1">
    <source>
        <dbReference type="SAM" id="Phobius"/>
    </source>
</evidence>
<dbReference type="Proteomes" id="UP000593562">
    <property type="component" value="Unassembled WGS sequence"/>
</dbReference>
<accession>A0A7J7DBU3</accession>
<dbReference type="AlphaFoldDB" id="A0A7J7DBU3"/>
<feature type="transmembrane region" description="Helical" evidence="1">
    <location>
        <begin position="6"/>
        <end position="26"/>
    </location>
</feature>
<organism evidence="2 3">
    <name type="scientific">Tripterygium wilfordii</name>
    <name type="common">Thunder God vine</name>
    <dbReference type="NCBI Taxonomy" id="458696"/>
    <lineage>
        <taxon>Eukaryota</taxon>
        <taxon>Viridiplantae</taxon>
        <taxon>Streptophyta</taxon>
        <taxon>Embryophyta</taxon>
        <taxon>Tracheophyta</taxon>
        <taxon>Spermatophyta</taxon>
        <taxon>Magnoliopsida</taxon>
        <taxon>eudicotyledons</taxon>
        <taxon>Gunneridae</taxon>
        <taxon>Pentapetalae</taxon>
        <taxon>rosids</taxon>
        <taxon>fabids</taxon>
        <taxon>Celastrales</taxon>
        <taxon>Celastraceae</taxon>
        <taxon>Tripterygium</taxon>
    </lineage>
</organism>
<evidence type="ECO:0000313" key="3">
    <source>
        <dbReference type="Proteomes" id="UP000593562"/>
    </source>
</evidence>
<gene>
    <name evidence="2" type="ORF">HS088_TW08G00443</name>
</gene>
<keyword evidence="1" id="KW-1133">Transmembrane helix</keyword>
<keyword evidence="3" id="KW-1185">Reference proteome</keyword>
<keyword evidence="1" id="KW-0812">Transmembrane</keyword>
<name>A0A7J7DBU3_TRIWF</name>
<reference evidence="2 3" key="1">
    <citation type="journal article" date="2020" name="Nat. Commun.">
        <title>Genome of Tripterygium wilfordii and identification of cytochrome P450 involved in triptolide biosynthesis.</title>
        <authorList>
            <person name="Tu L."/>
            <person name="Su P."/>
            <person name="Zhang Z."/>
            <person name="Gao L."/>
            <person name="Wang J."/>
            <person name="Hu T."/>
            <person name="Zhou J."/>
            <person name="Zhang Y."/>
            <person name="Zhao Y."/>
            <person name="Liu Y."/>
            <person name="Song Y."/>
            <person name="Tong Y."/>
            <person name="Lu Y."/>
            <person name="Yang J."/>
            <person name="Xu C."/>
            <person name="Jia M."/>
            <person name="Peters R.J."/>
            <person name="Huang L."/>
            <person name="Gao W."/>
        </authorList>
    </citation>
    <scope>NUCLEOTIDE SEQUENCE [LARGE SCALE GENOMIC DNA]</scope>
    <source>
        <strain evidence="3">cv. XIE 37</strain>
        <tissue evidence="2">Leaf</tissue>
    </source>
</reference>
<dbReference type="FunCoup" id="A0A7J7DBU3">
    <property type="interactions" value="50"/>
</dbReference>
<evidence type="ECO:0000313" key="2">
    <source>
        <dbReference type="EMBL" id="KAF5743855.1"/>
    </source>
</evidence>
<dbReference type="PANTHER" id="PTHR31951">
    <property type="entry name" value="BIFUNCTIONAL INHIBITOR/LIPID-TRANSFER PROTEIN/SEED STORAGE 2S ALBUMIN SUPERFAMILY PROTEIN-RELATED"/>
    <property type="match status" value="1"/>
</dbReference>
<dbReference type="EMBL" id="JAAARO010000008">
    <property type="protein sequence ID" value="KAF5743855.1"/>
    <property type="molecule type" value="Genomic_DNA"/>
</dbReference>
<protein>
    <recommendedName>
        <fullName evidence="4">Prolamin-like domain-containing protein</fullName>
    </recommendedName>
</protein>
<keyword evidence="1" id="KW-0472">Membrane</keyword>
<proteinExistence type="predicted"/>